<organism evidence="1 2">
    <name type="scientific">Diphasiastrum complanatum</name>
    <name type="common">Issler's clubmoss</name>
    <name type="synonym">Lycopodium complanatum</name>
    <dbReference type="NCBI Taxonomy" id="34168"/>
    <lineage>
        <taxon>Eukaryota</taxon>
        <taxon>Viridiplantae</taxon>
        <taxon>Streptophyta</taxon>
        <taxon>Embryophyta</taxon>
        <taxon>Tracheophyta</taxon>
        <taxon>Lycopodiopsida</taxon>
        <taxon>Lycopodiales</taxon>
        <taxon>Lycopodiaceae</taxon>
        <taxon>Lycopodioideae</taxon>
        <taxon>Diphasiastrum</taxon>
    </lineage>
</organism>
<dbReference type="Proteomes" id="UP001162992">
    <property type="component" value="Chromosome 9"/>
</dbReference>
<evidence type="ECO:0000313" key="2">
    <source>
        <dbReference type="Proteomes" id="UP001162992"/>
    </source>
</evidence>
<comment type="caution">
    <text evidence="1">The sequence shown here is derived from an EMBL/GenBank/DDBJ whole genome shotgun (WGS) entry which is preliminary data.</text>
</comment>
<gene>
    <name evidence="1" type="ORF">O6H91_09G027800</name>
</gene>
<evidence type="ECO:0000313" key="1">
    <source>
        <dbReference type="EMBL" id="KAJ7543171.1"/>
    </source>
</evidence>
<accession>A0ACC2CME9</accession>
<name>A0ACC2CME9_DIPCM</name>
<dbReference type="EMBL" id="CM055100">
    <property type="protein sequence ID" value="KAJ7543171.1"/>
    <property type="molecule type" value="Genomic_DNA"/>
</dbReference>
<reference evidence="2" key="1">
    <citation type="journal article" date="2024" name="Proc. Natl. Acad. Sci. U.S.A.">
        <title>Extraordinary preservation of gene collinearity over three hundred million years revealed in homosporous lycophytes.</title>
        <authorList>
            <person name="Li C."/>
            <person name="Wickell D."/>
            <person name="Kuo L.Y."/>
            <person name="Chen X."/>
            <person name="Nie B."/>
            <person name="Liao X."/>
            <person name="Peng D."/>
            <person name="Ji J."/>
            <person name="Jenkins J."/>
            <person name="Williams M."/>
            <person name="Shu S."/>
            <person name="Plott C."/>
            <person name="Barry K."/>
            <person name="Rajasekar S."/>
            <person name="Grimwood J."/>
            <person name="Han X."/>
            <person name="Sun S."/>
            <person name="Hou Z."/>
            <person name="He W."/>
            <person name="Dai G."/>
            <person name="Sun C."/>
            <person name="Schmutz J."/>
            <person name="Leebens-Mack J.H."/>
            <person name="Li F.W."/>
            <person name="Wang L."/>
        </authorList>
    </citation>
    <scope>NUCLEOTIDE SEQUENCE [LARGE SCALE GENOMIC DNA]</scope>
    <source>
        <strain evidence="2">cv. PW_Plant_1</strain>
    </source>
</reference>
<keyword evidence="2" id="KW-1185">Reference proteome</keyword>
<sequence>MGKSRLSSAALCRIQVQLVAQLRAYNAKLRVQELRRIQAQLVAQLRAYNEKLRIEEQAALERSRATFSSVSVDFGCCDRESDGSMAQSATTSQNCFSSATLRRFQAQIVAHLRCSNAKRGLIRAEVDRAEQPCQLLGAMATAELCSAEAIFDLESSCGSNDFVVPASSGSVKQHPEPSKSCRRTGCRTACCSSKRSYGSLDPADITTLGQPTSAGFTRLKKRMQGFKTRCLSRTNLSEFGYIDKNGTMRLQRRIVNSRHVPYQCRHLKNTKHKILFTVKL</sequence>
<proteinExistence type="predicted"/>
<protein>
    <submittedName>
        <fullName evidence="1">Uncharacterized protein</fullName>
    </submittedName>
</protein>